<evidence type="ECO:0000259" key="1">
    <source>
        <dbReference type="Pfam" id="PF00149"/>
    </source>
</evidence>
<evidence type="ECO:0000313" key="2">
    <source>
        <dbReference type="EMBL" id="CAA7407416.1"/>
    </source>
</evidence>
<dbReference type="SUPFAM" id="SSF56300">
    <property type="entry name" value="Metallo-dependent phosphatases"/>
    <property type="match status" value="1"/>
</dbReference>
<name>A0A7I8LCN7_SPIIN</name>
<keyword evidence="3" id="KW-1185">Reference proteome</keyword>
<dbReference type="PIRSF" id="PIRSF030250">
    <property type="entry name" value="Ptase_At2g46880"/>
    <property type="match status" value="1"/>
</dbReference>
<gene>
    <name evidence="2" type="ORF">SI8410_13018094</name>
</gene>
<protein>
    <recommendedName>
        <fullName evidence="1">Calcineurin-like phosphoesterase domain-containing protein</fullName>
    </recommendedName>
</protein>
<dbReference type="Pfam" id="PF00149">
    <property type="entry name" value="Metallophos"/>
    <property type="match status" value="1"/>
</dbReference>
<organism evidence="2 3">
    <name type="scientific">Spirodela intermedia</name>
    <name type="common">Intermediate duckweed</name>
    <dbReference type="NCBI Taxonomy" id="51605"/>
    <lineage>
        <taxon>Eukaryota</taxon>
        <taxon>Viridiplantae</taxon>
        <taxon>Streptophyta</taxon>
        <taxon>Embryophyta</taxon>
        <taxon>Tracheophyta</taxon>
        <taxon>Spermatophyta</taxon>
        <taxon>Magnoliopsida</taxon>
        <taxon>Liliopsida</taxon>
        <taxon>Araceae</taxon>
        <taxon>Lemnoideae</taxon>
        <taxon>Spirodela</taxon>
    </lineage>
</organism>
<sequence>MGGKRRFPVFIVLALACLILLGTPFRWEIMWRSDRGDVRRLKKWSSDLPLRFRSDGTFKILQVADMHYGAGKRTGCEGVPPSQLAGCSDLNTTQFLRRIISAEKPDLVVFSGDNIFGPSAPDAAQSLLQALAPAMEAGIPWAAILGNHDQESTMTRAEVMPFLSRLDYSVSQVNPPGPIDGFGNYNLEVRGAADSESANTSVLNLYLLDSGDREMFNGSLTYGWIKESQLRWLHDTSRHLQGSSTVGGAPGLVFFHIPIPEVRALRGKEIVGEFQQKVSCSSANSGVLRMLISMGDVKAVLTGHDHLNDFCGEISSVWFCYGGGFGYHGYGKAGWPRRARVIQAELRRGGGGSWLGVERLRTWKRLDDGALTSIDDQLLWEEARR</sequence>
<feature type="domain" description="Calcineurin-like phosphoesterase" evidence="1">
    <location>
        <begin position="58"/>
        <end position="306"/>
    </location>
</feature>
<dbReference type="EMBL" id="LR746276">
    <property type="protein sequence ID" value="CAA7407416.1"/>
    <property type="molecule type" value="Genomic_DNA"/>
</dbReference>
<dbReference type="GO" id="GO:0005737">
    <property type="term" value="C:cytoplasm"/>
    <property type="evidence" value="ECO:0007669"/>
    <property type="project" value="TreeGrafter"/>
</dbReference>
<reference evidence="2" key="1">
    <citation type="submission" date="2020-02" db="EMBL/GenBank/DDBJ databases">
        <authorList>
            <person name="Scholz U."/>
            <person name="Mascher M."/>
            <person name="Fiebig A."/>
        </authorList>
    </citation>
    <scope>NUCLEOTIDE SEQUENCE</scope>
</reference>
<dbReference type="PROSITE" id="PS51257">
    <property type="entry name" value="PROKAR_LIPOPROTEIN"/>
    <property type="match status" value="1"/>
</dbReference>
<dbReference type="InterPro" id="IPR004843">
    <property type="entry name" value="Calcineurin-like_PHP"/>
</dbReference>
<evidence type="ECO:0000313" key="3">
    <source>
        <dbReference type="Proteomes" id="UP000663760"/>
    </source>
</evidence>
<dbReference type="CDD" id="cd07383">
    <property type="entry name" value="MPP_Dcr2"/>
    <property type="match status" value="1"/>
</dbReference>
<dbReference type="GO" id="GO:0016788">
    <property type="term" value="F:hydrolase activity, acting on ester bonds"/>
    <property type="evidence" value="ECO:0007669"/>
    <property type="project" value="TreeGrafter"/>
</dbReference>
<dbReference type="Proteomes" id="UP000663760">
    <property type="component" value="Chromosome 13"/>
</dbReference>
<proteinExistence type="predicted"/>
<dbReference type="InterPro" id="IPR029052">
    <property type="entry name" value="Metallo-depent_PP-like"/>
</dbReference>
<accession>A0A7I8LCN7</accession>
<dbReference type="OrthoDB" id="783096at2759"/>
<dbReference type="PANTHER" id="PTHR32440:SF2">
    <property type="entry name" value="INACTIVE PURPLE ACID PHOSPHATASE 28-RELATED"/>
    <property type="match status" value="1"/>
</dbReference>
<dbReference type="Gene3D" id="3.60.21.10">
    <property type="match status" value="1"/>
</dbReference>
<dbReference type="AlphaFoldDB" id="A0A7I8LCN7"/>
<dbReference type="PANTHER" id="PTHR32440">
    <property type="entry name" value="PHOSPHATASE DCR2-RELATED-RELATED"/>
    <property type="match status" value="1"/>
</dbReference>
<dbReference type="InterPro" id="IPR011230">
    <property type="entry name" value="PAP14/16/28/29"/>
</dbReference>